<protein>
    <submittedName>
        <fullName evidence="3">Uncharacterized protein</fullName>
    </submittedName>
</protein>
<evidence type="ECO:0000256" key="1">
    <source>
        <dbReference type="SAM" id="MobiDB-lite"/>
    </source>
</evidence>
<feature type="region of interest" description="Disordered" evidence="1">
    <location>
        <begin position="1"/>
        <end position="90"/>
    </location>
</feature>
<evidence type="ECO:0000313" key="4">
    <source>
        <dbReference type="Proteomes" id="UP000781932"/>
    </source>
</evidence>
<dbReference type="EMBL" id="JAATWM020000030">
    <property type="protein sequence ID" value="KAF9873671.1"/>
    <property type="molecule type" value="Genomic_DNA"/>
</dbReference>
<dbReference type="GeneID" id="62164570"/>
<keyword evidence="2" id="KW-1133">Transmembrane helix</keyword>
<feature type="transmembrane region" description="Helical" evidence="2">
    <location>
        <begin position="241"/>
        <end position="259"/>
    </location>
</feature>
<keyword evidence="2" id="KW-0812">Transmembrane</keyword>
<dbReference type="RefSeq" id="XP_038743132.1">
    <property type="nucleotide sequence ID" value="XM_038891496.1"/>
</dbReference>
<organism evidence="3 4">
    <name type="scientific">Colletotrichum karsti</name>
    <dbReference type="NCBI Taxonomy" id="1095194"/>
    <lineage>
        <taxon>Eukaryota</taxon>
        <taxon>Fungi</taxon>
        <taxon>Dikarya</taxon>
        <taxon>Ascomycota</taxon>
        <taxon>Pezizomycotina</taxon>
        <taxon>Sordariomycetes</taxon>
        <taxon>Hypocreomycetidae</taxon>
        <taxon>Glomerellales</taxon>
        <taxon>Glomerellaceae</taxon>
        <taxon>Colletotrichum</taxon>
        <taxon>Colletotrichum boninense species complex</taxon>
    </lineage>
</organism>
<feature type="compositionally biased region" description="Basic and acidic residues" evidence="1">
    <location>
        <begin position="36"/>
        <end position="56"/>
    </location>
</feature>
<sequence length="260" mass="29111">MNQGPKTPIPGLGLLPTSQTPNGAVIDTSQSPSPHQDLRRKAADWVKNEQEDHDAFDSSIYDDEDSWTKDDQADNDDTVTGSGLQQPVNNTTNHVADIRDLRRRLTRLETKLNETDVGQNVANQRALEAQTRNLAMGRSIDALGDGCQIRDAEQKEEIKALKAVILGINRRLDYQQSSQESYRQCFVTHDQVDNRLKESTARFEDRTEAIEGHMGEMEGHMGKMQGHINQSPSRGDIRSDLVIFFVAIALLLVVILTVFM</sequence>
<name>A0A9P6I2C6_9PEZI</name>
<reference evidence="3" key="2">
    <citation type="submission" date="2020-11" db="EMBL/GenBank/DDBJ databases">
        <title>Whole genome sequencing of Colletotrichum sp.</title>
        <authorList>
            <person name="Li H."/>
        </authorList>
    </citation>
    <scope>NUCLEOTIDE SEQUENCE</scope>
    <source>
        <strain evidence="3">CkLH20</strain>
    </source>
</reference>
<dbReference type="Proteomes" id="UP000781932">
    <property type="component" value="Unassembled WGS sequence"/>
</dbReference>
<comment type="caution">
    <text evidence="3">The sequence shown here is derived from an EMBL/GenBank/DDBJ whole genome shotgun (WGS) entry which is preliminary data.</text>
</comment>
<accession>A0A9P6I2C6</accession>
<feature type="compositionally biased region" description="Polar residues" evidence="1">
    <location>
        <begin position="16"/>
        <end position="34"/>
    </location>
</feature>
<keyword evidence="2" id="KW-0472">Membrane</keyword>
<feature type="compositionally biased region" description="Polar residues" evidence="1">
    <location>
        <begin position="78"/>
        <end position="90"/>
    </location>
</feature>
<dbReference type="AlphaFoldDB" id="A0A9P6I2C6"/>
<gene>
    <name evidence="3" type="ORF">CkaCkLH20_08781</name>
</gene>
<proteinExistence type="predicted"/>
<reference evidence="3" key="1">
    <citation type="submission" date="2020-03" db="EMBL/GenBank/DDBJ databases">
        <authorList>
            <person name="He L."/>
        </authorList>
    </citation>
    <scope>NUCLEOTIDE SEQUENCE</scope>
    <source>
        <strain evidence="3">CkLH20</strain>
    </source>
</reference>
<keyword evidence="4" id="KW-1185">Reference proteome</keyword>
<evidence type="ECO:0000256" key="2">
    <source>
        <dbReference type="SAM" id="Phobius"/>
    </source>
</evidence>
<evidence type="ECO:0000313" key="3">
    <source>
        <dbReference type="EMBL" id="KAF9873671.1"/>
    </source>
</evidence>